<evidence type="ECO:0000313" key="7">
    <source>
        <dbReference type="Proteomes" id="UP000046395"/>
    </source>
</evidence>
<dbReference type="GO" id="GO:0005634">
    <property type="term" value="C:nucleus"/>
    <property type="evidence" value="ECO:0007669"/>
    <property type="project" value="UniProtKB-SubCell"/>
</dbReference>
<proteinExistence type="predicted"/>
<protein>
    <submittedName>
        <fullName evidence="8">PAS domain-containing protein</fullName>
    </submittedName>
</protein>
<dbReference type="GO" id="GO:0005737">
    <property type="term" value="C:cytoplasm"/>
    <property type="evidence" value="ECO:0007669"/>
    <property type="project" value="InterPro"/>
</dbReference>
<dbReference type="InterPro" id="IPR013767">
    <property type="entry name" value="PAS_fold"/>
</dbReference>
<reference evidence="8" key="1">
    <citation type="submission" date="2019-12" db="UniProtKB">
        <authorList>
            <consortium name="WormBaseParasite"/>
        </authorList>
    </citation>
    <scope>IDENTIFICATION</scope>
</reference>
<dbReference type="GO" id="GO:0003677">
    <property type="term" value="F:DNA binding"/>
    <property type="evidence" value="ECO:0007669"/>
    <property type="project" value="UniProtKB-KW"/>
</dbReference>
<dbReference type="InterPro" id="IPR050933">
    <property type="entry name" value="Circadian_TF"/>
</dbReference>
<dbReference type="CDD" id="cd00130">
    <property type="entry name" value="PAS"/>
    <property type="match status" value="1"/>
</dbReference>
<evidence type="ECO:0000256" key="4">
    <source>
        <dbReference type="ARBA" id="ARBA00023163"/>
    </source>
</evidence>
<dbReference type="InterPro" id="IPR000014">
    <property type="entry name" value="PAS"/>
</dbReference>
<dbReference type="WBParaSite" id="TMUE_2000010560.1">
    <property type="protein sequence ID" value="TMUE_2000010560.1"/>
    <property type="gene ID" value="WBGene00302757"/>
</dbReference>
<evidence type="ECO:0000256" key="5">
    <source>
        <dbReference type="ARBA" id="ARBA00023242"/>
    </source>
</evidence>
<dbReference type="SUPFAM" id="SSF55785">
    <property type="entry name" value="PYP-like sensor domain (PAS domain)"/>
    <property type="match status" value="1"/>
</dbReference>
<dbReference type="GO" id="GO:0003700">
    <property type="term" value="F:DNA-binding transcription factor activity"/>
    <property type="evidence" value="ECO:0007669"/>
    <property type="project" value="InterPro"/>
</dbReference>
<sequence>MQSPRLDKLTVLRLALQHIKKFLTANREWKSLSDVPKFFAQIDLEHLCESAVDGFCMAVLRDRGRIVHVSEGVRNYLSIRKDELMNHSIYDLLHPKDVQNFKRQIYFEPAASSRSDTNHLLGTDGRDISEADSSLPFSDPTAPSCEGQSNSGCARSFFCSFKKDANCLSS</sequence>
<evidence type="ECO:0000259" key="6">
    <source>
        <dbReference type="PROSITE" id="PS50112"/>
    </source>
</evidence>
<dbReference type="GO" id="GO:0045944">
    <property type="term" value="P:positive regulation of transcription by RNA polymerase II"/>
    <property type="evidence" value="ECO:0007669"/>
    <property type="project" value="UniProtKB-ARBA"/>
</dbReference>
<dbReference type="Pfam" id="PF00989">
    <property type="entry name" value="PAS"/>
    <property type="match status" value="1"/>
</dbReference>
<dbReference type="Gene3D" id="3.30.450.20">
    <property type="entry name" value="PAS domain"/>
    <property type="match status" value="1"/>
</dbReference>
<keyword evidence="2" id="KW-0805">Transcription regulation</keyword>
<dbReference type="InterPro" id="IPR001067">
    <property type="entry name" value="Nuc_translocat"/>
</dbReference>
<keyword evidence="3" id="KW-0238">DNA-binding</keyword>
<keyword evidence="7" id="KW-1185">Reference proteome</keyword>
<comment type="subcellular location">
    <subcellularLocation>
        <location evidence="1">Nucleus</location>
    </subcellularLocation>
</comment>
<dbReference type="STRING" id="70415.A0A5S6QTL9"/>
<name>A0A5S6QTL9_TRIMR</name>
<evidence type="ECO:0000256" key="3">
    <source>
        <dbReference type="ARBA" id="ARBA00023125"/>
    </source>
</evidence>
<dbReference type="SMART" id="SM00091">
    <property type="entry name" value="PAS"/>
    <property type="match status" value="1"/>
</dbReference>
<dbReference type="PRINTS" id="PR00785">
    <property type="entry name" value="NCTRNSLOCATR"/>
</dbReference>
<dbReference type="PANTHER" id="PTHR23042">
    <property type="entry name" value="CIRCADIAN PROTEIN CLOCK/ARNT/BMAL/PAS"/>
    <property type="match status" value="1"/>
</dbReference>
<dbReference type="PROSITE" id="PS50112">
    <property type="entry name" value="PAS"/>
    <property type="match status" value="1"/>
</dbReference>
<dbReference type="Proteomes" id="UP000046395">
    <property type="component" value="Unassembled WGS sequence"/>
</dbReference>
<dbReference type="GO" id="GO:0005667">
    <property type="term" value="C:transcription regulator complex"/>
    <property type="evidence" value="ECO:0007669"/>
    <property type="project" value="InterPro"/>
</dbReference>
<keyword evidence="5" id="KW-0539">Nucleus</keyword>
<organism evidence="7 8">
    <name type="scientific">Trichuris muris</name>
    <name type="common">Mouse whipworm</name>
    <dbReference type="NCBI Taxonomy" id="70415"/>
    <lineage>
        <taxon>Eukaryota</taxon>
        <taxon>Metazoa</taxon>
        <taxon>Ecdysozoa</taxon>
        <taxon>Nematoda</taxon>
        <taxon>Enoplea</taxon>
        <taxon>Dorylaimia</taxon>
        <taxon>Trichinellida</taxon>
        <taxon>Trichuridae</taxon>
        <taxon>Trichuris</taxon>
    </lineage>
</organism>
<evidence type="ECO:0000256" key="2">
    <source>
        <dbReference type="ARBA" id="ARBA00023015"/>
    </source>
</evidence>
<evidence type="ECO:0000313" key="8">
    <source>
        <dbReference type="WBParaSite" id="TMUE_2000010560.1"/>
    </source>
</evidence>
<dbReference type="AlphaFoldDB" id="A0A5S6QTL9"/>
<evidence type="ECO:0000256" key="1">
    <source>
        <dbReference type="ARBA" id="ARBA00004123"/>
    </source>
</evidence>
<dbReference type="InterPro" id="IPR035965">
    <property type="entry name" value="PAS-like_dom_sf"/>
</dbReference>
<feature type="domain" description="PAS" evidence="6">
    <location>
        <begin position="57"/>
        <end position="114"/>
    </location>
</feature>
<keyword evidence="4" id="KW-0804">Transcription</keyword>
<accession>A0A5S6QTL9</accession>